<evidence type="ECO:0000313" key="2">
    <source>
        <dbReference type="Proteomes" id="UP000324222"/>
    </source>
</evidence>
<accession>A0A5B7FP78</accession>
<reference evidence="1 2" key="1">
    <citation type="submission" date="2019-05" db="EMBL/GenBank/DDBJ databases">
        <title>Another draft genome of Portunus trituberculatus and its Hox gene families provides insights of decapod evolution.</title>
        <authorList>
            <person name="Jeong J.-H."/>
            <person name="Song I."/>
            <person name="Kim S."/>
            <person name="Choi T."/>
            <person name="Kim D."/>
            <person name="Ryu S."/>
            <person name="Kim W."/>
        </authorList>
    </citation>
    <scope>NUCLEOTIDE SEQUENCE [LARGE SCALE GENOMIC DNA]</scope>
    <source>
        <tissue evidence="1">Muscle</tissue>
    </source>
</reference>
<organism evidence="1 2">
    <name type="scientific">Portunus trituberculatus</name>
    <name type="common">Swimming crab</name>
    <name type="synonym">Neptunus trituberculatus</name>
    <dbReference type="NCBI Taxonomy" id="210409"/>
    <lineage>
        <taxon>Eukaryota</taxon>
        <taxon>Metazoa</taxon>
        <taxon>Ecdysozoa</taxon>
        <taxon>Arthropoda</taxon>
        <taxon>Crustacea</taxon>
        <taxon>Multicrustacea</taxon>
        <taxon>Malacostraca</taxon>
        <taxon>Eumalacostraca</taxon>
        <taxon>Eucarida</taxon>
        <taxon>Decapoda</taxon>
        <taxon>Pleocyemata</taxon>
        <taxon>Brachyura</taxon>
        <taxon>Eubrachyura</taxon>
        <taxon>Portunoidea</taxon>
        <taxon>Portunidae</taxon>
        <taxon>Portuninae</taxon>
        <taxon>Portunus</taxon>
    </lineage>
</organism>
<dbReference type="EMBL" id="VSRR010008209">
    <property type="protein sequence ID" value="MPC48302.1"/>
    <property type="molecule type" value="Genomic_DNA"/>
</dbReference>
<sequence length="61" mass="6746">MELSEGGGEERDKLRIIQETDVVTVVPSGRSKGGKDEEVKLSEIILPKCQKSSGKLDFERL</sequence>
<keyword evidence="2" id="KW-1185">Reference proteome</keyword>
<evidence type="ECO:0000313" key="1">
    <source>
        <dbReference type="EMBL" id="MPC48302.1"/>
    </source>
</evidence>
<comment type="caution">
    <text evidence="1">The sequence shown here is derived from an EMBL/GenBank/DDBJ whole genome shotgun (WGS) entry which is preliminary data.</text>
</comment>
<name>A0A5B7FP78_PORTR</name>
<proteinExistence type="predicted"/>
<protein>
    <submittedName>
        <fullName evidence="1">Uncharacterized protein</fullName>
    </submittedName>
</protein>
<dbReference type="AlphaFoldDB" id="A0A5B7FP78"/>
<gene>
    <name evidence="1" type="ORF">E2C01_042070</name>
</gene>
<dbReference type="Proteomes" id="UP000324222">
    <property type="component" value="Unassembled WGS sequence"/>
</dbReference>